<name>A0ABW7F9M3_9BURK</name>
<feature type="active site" evidence="9">
    <location>
        <position position="57"/>
    </location>
</feature>
<comment type="similarity">
    <text evidence="2 9">Belongs to the thioester dehydratase family. FabZ subfamily.</text>
</comment>
<proteinExistence type="inferred from homology"/>
<dbReference type="GO" id="GO:0019171">
    <property type="term" value="F:(3R)-hydroxyacyl-[acyl-carrier-protein] dehydratase activity"/>
    <property type="evidence" value="ECO:0007669"/>
    <property type="project" value="UniProtKB-EC"/>
</dbReference>
<dbReference type="RefSeq" id="WP_394483803.1">
    <property type="nucleotide sequence ID" value="NZ_JBIGHV010000011.1"/>
</dbReference>
<evidence type="ECO:0000256" key="7">
    <source>
        <dbReference type="ARBA" id="ARBA00023239"/>
    </source>
</evidence>
<evidence type="ECO:0000256" key="9">
    <source>
        <dbReference type="HAMAP-Rule" id="MF_00406"/>
    </source>
</evidence>
<evidence type="ECO:0000256" key="8">
    <source>
        <dbReference type="ARBA" id="ARBA00025049"/>
    </source>
</evidence>
<evidence type="ECO:0000256" key="3">
    <source>
        <dbReference type="ARBA" id="ARBA00022490"/>
    </source>
</evidence>
<reference evidence="10 11" key="1">
    <citation type="submission" date="2024-08" db="EMBL/GenBank/DDBJ databases">
        <authorList>
            <person name="Lu H."/>
        </authorList>
    </citation>
    <scope>NUCLEOTIDE SEQUENCE [LARGE SCALE GENOMIC DNA]</scope>
    <source>
        <strain evidence="10 11">LYH14W</strain>
    </source>
</reference>
<dbReference type="EMBL" id="JBIGHV010000011">
    <property type="protein sequence ID" value="MFG6433259.1"/>
    <property type="molecule type" value="Genomic_DNA"/>
</dbReference>
<evidence type="ECO:0000256" key="5">
    <source>
        <dbReference type="ARBA" id="ARBA00022556"/>
    </source>
</evidence>
<accession>A0ABW7F9M3</accession>
<dbReference type="EC" id="4.2.1.59" evidence="9"/>
<evidence type="ECO:0000313" key="11">
    <source>
        <dbReference type="Proteomes" id="UP001606210"/>
    </source>
</evidence>
<evidence type="ECO:0000256" key="1">
    <source>
        <dbReference type="ARBA" id="ARBA00004496"/>
    </source>
</evidence>
<keyword evidence="6 9" id="KW-0443">Lipid metabolism</keyword>
<dbReference type="CDD" id="cd01288">
    <property type="entry name" value="FabZ"/>
    <property type="match status" value="1"/>
</dbReference>
<evidence type="ECO:0000256" key="2">
    <source>
        <dbReference type="ARBA" id="ARBA00009174"/>
    </source>
</evidence>
<dbReference type="Pfam" id="PF07977">
    <property type="entry name" value="FabA"/>
    <property type="match status" value="1"/>
</dbReference>
<keyword evidence="4 9" id="KW-0444">Lipid biosynthesis</keyword>
<evidence type="ECO:0000256" key="4">
    <source>
        <dbReference type="ARBA" id="ARBA00022516"/>
    </source>
</evidence>
<dbReference type="PANTHER" id="PTHR30272">
    <property type="entry name" value="3-HYDROXYACYL-[ACYL-CARRIER-PROTEIN] DEHYDRATASE"/>
    <property type="match status" value="1"/>
</dbReference>
<evidence type="ECO:0000256" key="6">
    <source>
        <dbReference type="ARBA" id="ARBA00023098"/>
    </source>
</evidence>
<dbReference type="Gene3D" id="3.10.129.10">
    <property type="entry name" value="Hotdog Thioesterase"/>
    <property type="match status" value="1"/>
</dbReference>
<gene>
    <name evidence="9 10" type="primary">fabZ</name>
    <name evidence="10" type="ORF">ACG00Y_25355</name>
</gene>
<keyword evidence="11" id="KW-1185">Reference proteome</keyword>
<dbReference type="SUPFAM" id="SSF54637">
    <property type="entry name" value="Thioesterase/thiol ester dehydrase-isomerase"/>
    <property type="match status" value="1"/>
</dbReference>
<dbReference type="NCBIfam" id="TIGR01750">
    <property type="entry name" value="fabZ"/>
    <property type="match status" value="1"/>
</dbReference>
<keyword evidence="5 9" id="KW-0441">Lipid A biosynthesis</keyword>
<dbReference type="NCBIfam" id="NF000582">
    <property type="entry name" value="PRK00006.1"/>
    <property type="match status" value="1"/>
</dbReference>
<comment type="function">
    <text evidence="8 9">Involved in unsaturated fatty acids biosynthesis. Catalyzes the dehydration of short chain beta-hydroxyacyl-ACPs and long chain saturated and unsaturated beta-hydroxyacyl-ACPs.</text>
</comment>
<dbReference type="HAMAP" id="MF_00406">
    <property type="entry name" value="FabZ"/>
    <property type="match status" value="1"/>
</dbReference>
<comment type="caution">
    <text evidence="10">The sequence shown here is derived from an EMBL/GenBank/DDBJ whole genome shotgun (WGS) entry which is preliminary data.</text>
</comment>
<dbReference type="InterPro" id="IPR013114">
    <property type="entry name" value="FabA_FabZ"/>
</dbReference>
<dbReference type="InterPro" id="IPR029069">
    <property type="entry name" value="HotDog_dom_sf"/>
</dbReference>
<keyword evidence="3 9" id="KW-0963">Cytoplasm</keyword>
<comment type="subcellular location">
    <subcellularLocation>
        <location evidence="1 9">Cytoplasm</location>
    </subcellularLocation>
</comment>
<evidence type="ECO:0000313" key="10">
    <source>
        <dbReference type="EMBL" id="MFG6433259.1"/>
    </source>
</evidence>
<organism evidence="10 11">
    <name type="scientific">Pelomonas parva</name>
    <dbReference type="NCBI Taxonomy" id="3299032"/>
    <lineage>
        <taxon>Bacteria</taxon>
        <taxon>Pseudomonadati</taxon>
        <taxon>Pseudomonadota</taxon>
        <taxon>Betaproteobacteria</taxon>
        <taxon>Burkholderiales</taxon>
        <taxon>Sphaerotilaceae</taxon>
        <taxon>Roseateles</taxon>
    </lineage>
</organism>
<sequence>MTTEMTTPMTMDIHEILKRLPHRYPILLVDRVVELIKGERIRALKNVSINEPFFLGHFPHRPVMPGVLVLEAMAQAATLLSLASMDMVLDDKSVVYFAGIDNARFKRPIEPGDQLILDVTLDRAKAGVYKFTGRALVGDQLAAEAQLMCTMRRIEA</sequence>
<dbReference type="Proteomes" id="UP001606210">
    <property type="component" value="Unassembled WGS sequence"/>
</dbReference>
<keyword evidence="7 9" id="KW-0456">Lyase</keyword>
<dbReference type="InterPro" id="IPR010084">
    <property type="entry name" value="FabZ"/>
</dbReference>
<protein>
    <recommendedName>
        <fullName evidence="9">3-hydroxyacyl-[acyl-carrier-protein] dehydratase FabZ</fullName>
        <ecNumber evidence="9">4.2.1.59</ecNumber>
    </recommendedName>
    <alternativeName>
        <fullName evidence="9">(3R)-hydroxymyristoyl-[acyl-carrier-protein] dehydratase</fullName>
        <shortName evidence="9">(3R)-hydroxymyristoyl-ACP dehydrase</shortName>
    </alternativeName>
    <alternativeName>
        <fullName evidence="9">Beta-hydroxyacyl-ACP dehydratase</fullName>
    </alternativeName>
</protein>
<dbReference type="PANTHER" id="PTHR30272:SF1">
    <property type="entry name" value="3-HYDROXYACYL-[ACYL-CARRIER-PROTEIN] DEHYDRATASE"/>
    <property type="match status" value="1"/>
</dbReference>
<comment type="catalytic activity">
    <reaction evidence="9">
        <text>a (3R)-hydroxyacyl-[ACP] = a (2E)-enoyl-[ACP] + H2O</text>
        <dbReference type="Rhea" id="RHEA:13097"/>
        <dbReference type="Rhea" id="RHEA-COMP:9925"/>
        <dbReference type="Rhea" id="RHEA-COMP:9945"/>
        <dbReference type="ChEBI" id="CHEBI:15377"/>
        <dbReference type="ChEBI" id="CHEBI:78784"/>
        <dbReference type="ChEBI" id="CHEBI:78827"/>
        <dbReference type="EC" id="4.2.1.59"/>
    </reaction>
</comment>